<proteinExistence type="predicted"/>
<feature type="region of interest" description="Disordered" evidence="1">
    <location>
        <begin position="111"/>
        <end position="166"/>
    </location>
</feature>
<dbReference type="RefSeq" id="XP_012943738.1">
    <property type="nucleotide sequence ID" value="XM_013088284.2"/>
</dbReference>
<feature type="compositionally biased region" description="Basic and acidic residues" evidence="1">
    <location>
        <begin position="326"/>
        <end position="339"/>
    </location>
</feature>
<feature type="compositionally biased region" description="Polar residues" evidence="1">
    <location>
        <begin position="564"/>
        <end position="578"/>
    </location>
</feature>
<keyword evidence="2" id="KW-0472">Membrane</keyword>
<feature type="compositionally biased region" description="Low complexity" evidence="1">
    <location>
        <begin position="692"/>
        <end position="704"/>
    </location>
</feature>
<accession>A0ABM1AA41</accession>
<feature type="region of interest" description="Disordered" evidence="1">
    <location>
        <begin position="308"/>
        <end position="426"/>
    </location>
</feature>
<organism evidence="3 4">
    <name type="scientific">Aplysia californica</name>
    <name type="common">California sea hare</name>
    <dbReference type="NCBI Taxonomy" id="6500"/>
    <lineage>
        <taxon>Eukaryota</taxon>
        <taxon>Metazoa</taxon>
        <taxon>Spiralia</taxon>
        <taxon>Lophotrochozoa</taxon>
        <taxon>Mollusca</taxon>
        <taxon>Gastropoda</taxon>
        <taxon>Heterobranchia</taxon>
        <taxon>Euthyneura</taxon>
        <taxon>Tectipleura</taxon>
        <taxon>Aplysiida</taxon>
        <taxon>Aplysioidea</taxon>
        <taxon>Aplysiidae</taxon>
        <taxon>Aplysia</taxon>
    </lineage>
</organism>
<name>A0ABM1AA41_APLCA</name>
<dbReference type="GeneID" id="101850036"/>
<evidence type="ECO:0000313" key="4">
    <source>
        <dbReference type="RefSeq" id="XP_012943738.1"/>
    </source>
</evidence>
<reference evidence="4" key="1">
    <citation type="submission" date="2025-08" db="UniProtKB">
        <authorList>
            <consortium name="RefSeq"/>
        </authorList>
    </citation>
    <scope>IDENTIFICATION</scope>
</reference>
<feature type="region of interest" description="Disordered" evidence="1">
    <location>
        <begin position="230"/>
        <end position="267"/>
    </location>
</feature>
<keyword evidence="3" id="KW-1185">Reference proteome</keyword>
<evidence type="ECO:0000256" key="2">
    <source>
        <dbReference type="SAM" id="Phobius"/>
    </source>
</evidence>
<feature type="compositionally biased region" description="Polar residues" evidence="1">
    <location>
        <begin position="765"/>
        <end position="788"/>
    </location>
</feature>
<sequence length="824" mass="89411">MFQTQRDITMNVTDTTAANNVTDTPTYVTTTGGTGPGQSTGEPIDTTSQESDDEGIFIGASVGGAVFIAVIIVVIVLLVRRKRKRYRAKRKSVAVLPNPYTHISIQHLDETEPTTSGQWANGGAHVTSPSRNQSDGHISLNGSVVSWERDENDESEGEEMEGRKKEKKDYVNFVHKLSSQLETVGEEEGGMYSDPTYLPSLIGKSGSIQQLSTKGIERARFDSMMYLQPVTNNGGSKSGKVACPPRRVPKARSESNVSAGGSSISSVTSPLTGVSNLKWQMTLPITHRATSEDDDGAKGEEESDIYIDMNKTSPQKRISLIPSPTIHDEMDNNDDKELNDLPSAPPPPPCGVSKKGYINFRRKNEPQRKISQPVSALYVNTPKRLNSEPSSSTAGEDLEKGTGDMQNSSEPNDGEGGIYQNPDEATSGFKTRSISLQQGSVKYMNHNMLNLKGEDCVKSTDEERDTLNSDNVFATLDSTSPTDMEEQGGVYQNFSVLGSESLTSQSHDIPKQTQPNCNNLLTSTFKCVPQHDDLNVINNTTRQYSEDLNIGGKTRNDSKDINAKSKTLQNTETESGKSPKQIKTLPRSPRAKTTTGHARQIQRKQSSPNITENGIQQTGTPRLGRKNSEDVASVQTDTEESEVDRNKLNKTKHKRELAPKVALVPMTKPKPPTKPKPQLPNQQIHSKGGKLSSSPSDASLTSESNNSAATGIEADYVNAADVTPHTQNIQSKPNKLTASTNSGQNSSPSRSPRVATREAARKGKGSTTKDLNTSTSSIDSNETQQSALSRARKMAAFDSNSHVNTVGTLDMGELQRALKSTAKK</sequence>
<feature type="compositionally biased region" description="Polar residues" evidence="1">
    <location>
        <begin position="127"/>
        <end position="144"/>
    </location>
</feature>
<feature type="region of interest" description="Disordered" evidence="1">
    <location>
        <begin position="547"/>
        <end position="706"/>
    </location>
</feature>
<feature type="region of interest" description="Disordered" evidence="1">
    <location>
        <begin position="725"/>
        <end position="793"/>
    </location>
</feature>
<feature type="transmembrane region" description="Helical" evidence="2">
    <location>
        <begin position="56"/>
        <end position="79"/>
    </location>
</feature>
<evidence type="ECO:0000256" key="1">
    <source>
        <dbReference type="SAM" id="MobiDB-lite"/>
    </source>
</evidence>
<protein>
    <submittedName>
        <fullName evidence="4">Uncharacterized protein LOC101850036</fullName>
    </submittedName>
</protein>
<feature type="compositionally biased region" description="Polar residues" evidence="1">
    <location>
        <begin position="725"/>
        <end position="750"/>
    </location>
</feature>
<keyword evidence="2" id="KW-1133">Transmembrane helix</keyword>
<evidence type="ECO:0000313" key="3">
    <source>
        <dbReference type="Proteomes" id="UP000694888"/>
    </source>
</evidence>
<gene>
    <name evidence="4" type="primary">LOC101850036</name>
</gene>
<feature type="compositionally biased region" description="Acidic residues" evidence="1">
    <location>
        <begin position="150"/>
        <end position="159"/>
    </location>
</feature>
<dbReference type="Proteomes" id="UP000694888">
    <property type="component" value="Unplaced"/>
</dbReference>
<feature type="compositionally biased region" description="Polar residues" evidence="1">
    <location>
        <begin position="383"/>
        <end position="394"/>
    </location>
</feature>
<feature type="compositionally biased region" description="Low complexity" evidence="1">
    <location>
        <begin position="254"/>
        <end position="267"/>
    </location>
</feature>
<feature type="compositionally biased region" description="Low complexity" evidence="1">
    <location>
        <begin position="21"/>
        <end position="31"/>
    </location>
</feature>
<feature type="region of interest" description="Disordered" evidence="1">
    <location>
        <begin position="21"/>
        <end position="51"/>
    </location>
</feature>
<keyword evidence="2" id="KW-0812">Transmembrane</keyword>
<feature type="compositionally biased region" description="Pro residues" evidence="1">
    <location>
        <begin position="668"/>
        <end position="678"/>
    </location>
</feature>
<feature type="compositionally biased region" description="Polar residues" evidence="1">
    <location>
        <begin position="591"/>
        <end position="620"/>
    </location>
</feature>
<feature type="compositionally biased region" description="Basic and acidic residues" evidence="1">
    <location>
        <begin position="554"/>
        <end position="563"/>
    </location>
</feature>